<evidence type="ECO:0008006" key="5">
    <source>
        <dbReference type="Google" id="ProtNLM"/>
    </source>
</evidence>
<proteinExistence type="predicted"/>
<evidence type="ECO:0000256" key="2">
    <source>
        <dbReference type="ARBA" id="ARBA00022845"/>
    </source>
</evidence>
<name>A0ABY5HEC4_9PSED</name>
<dbReference type="RefSeq" id="WP_255840350.1">
    <property type="nucleotide sequence ID" value="NZ_CP073346.1"/>
</dbReference>
<dbReference type="Gene3D" id="1.10.10.620">
    <property type="entry name" value="ribosome modulation factor like domain"/>
    <property type="match status" value="1"/>
</dbReference>
<keyword evidence="1" id="KW-0963">Cytoplasm</keyword>
<protein>
    <recommendedName>
        <fullName evidence="5">Ribosome modulation factor</fullName>
    </recommendedName>
</protein>
<reference evidence="3" key="1">
    <citation type="submission" date="2021-04" db="EMBL/GenBank/DDBJ databases">
        <title>Oceanospirillales bacteria with DddD are important DMSP degraders in coastal seawater.</title>
        <authorList>
            <person name="Liu J."/>
        </authorList>
    </citation>
    <scope>NUCLEOTIDE SEQUENCE</scope>
    <source>
        <strain evidence="3">D13-4</strain>
    </source>
</reference>
<organism evidence="3 4">
    <name type="scientific">Pseudomonas benzenivorans</name>
    <dbReference type="NCBI Taxonomy" id="556533"/>
    <lineage>
        <taxon>Bacteria</taxon>
        <taxon>Pseudomonadati</taxon>
        <taxon>Pseudomonadota</taxon>
        <taxon>Gammaproteobacteria</taxon>
        <taxon>Pseudomonadales</taxon>
        <taxon>Pseudomonadaceae</taxon>
        <taxon>Pseudomonas</taxon>
    </lineage>
</organism>
<keyword evidence="4" id="KW-1185">Reference proteome</keyword>
<dbReference type="NCBIfam" id="NF011162">
    <property type="entry name" value="PRK14563.1"/>
    <property type="match status" value="1"/>
</dbReference>
<dbReference type="EMBL" id="CP073346">
    <property type="protein sequence ID" value="UTW09692.1"/>
    <property type="molecule type" value="Genomic_DNA"/>
</dbReference>
<dbReference type="InterPro" id="IPR023200">
    <property type="entry name" value="RMF_sf"/>
</dbReference>
<evidence type="ECO:0000313" key="3">
    <source>
        <dbReference type="EMBL" id="UTW09692.1"/>
    </source>
</evidence>
<accession>A0ABY5HEC4</accession>
<keyword evidence="2" id="KW-0810">Translation regulation</keyword>
<evidence type="ECO:0000313" key="4">
    <source>
        <dbReference type="Proteomes" id="UP001059672"/>
    </source>
</evidence>
<dbReference type="InterPro" id="IPR007040">
    <property type="entry name" value="Ribosome_modulation_factor"/>
</dbReference>
<dbReference type="Pfam" id="PF04957">
    <property type="entry name" value="RMF"/>
    <property type="match status" value="1"/>
</dbReference>
<sequence>MASDAQPDDDRQWSLESLNKAYQQGYMAGLTGQPNSNLPYTAEVPGAAWEAGWDDGHGQLLRQQKSA</sequence>
<gene>
    <name evidence="3" type="ORF">KDW96_10455</name>
</gene>
<evidence type="ECO:0000256" key="1">
    <source>
        <dbReference type="ARBA" id="ARBA00022490"/>
    </source>
</evidence>
<dbReference type="Proteomes" id="UP001059672">
    <property type="component" value="Chromosome"/>
</dbReference>